<proteinExistence type="predicted"/>
<gene>
    <name evidence="3" type="ORF">V6N11_017909</name>
</gene>
<organism evidence="3 4">
    <name type="scientific">Hibiscus sabdariffa</name>
    <name type="common">roselle</name>
    <dbReference type="NCBI Taxonomy" id="183260"/>
    <lineage>
        <taxon>Eukaryota</taxon>
        <taxon>Viridiplantae</taxon>
        <taxon>Streptophyta</taxon>
        <taxon>Embryophyta</taxon>
        <taxon>Tracheophyta</taxon>
        <taxon>Spermatophyta</taxon>
        <taxon>Magnoliopsida</taxon>
        <taxon>eudicotyledons</taxon>
        <taxon>Gunneridae</taxon>
        <taxon>Pentapetalae</taxon>
        <taxon>rosids</taxon>
        <taxon>malvids</taxon>
        <taxon>Malvales</taxon>
        <taxon>Malvaceae</taxon>
        <taxon>Malvoideae</taxon>
        <taxon>Hibiscus</taxon>
    </lineage>
</organism>
<dbReference type="EMBL" id="JBBPBN010000008">
    <property type="protein sequence ID" value="KAK9032867.1"/>
    <property type="molecule type" value="Genomic_DNA"/>
</dbReference>
<reference evidence="3 4" key="1">
    <citation type="journal article" date="2024" name="G3 (Bethesda)">
        <title>Genome assembly of Hibiscus sabdariffa L. provides insights into metabolisms of medicinal natural products.</title>
        <authorList>
            <person name="Kim T."/>
        </authorList>
    </citation>
    <scope>NUCLEOTIDE SEQUENCE [LARGE SCALE GENOMIC DNA]</scope>
    <source>
        <strain evidence="3">TK-2024</strain>
        <tissue evidence="3">Old leaves</tissue>
    </source>
</reference>
<evidence type="ECO:0000313" key="4">
    <source>
        <dbReference type="Proteomes" id="UP001396334"/>
    </source>
</evidence>
<accession>A0ABR2T663</accession>
<evidence type="ECO:0000313" key="3">
    <source>
        <dbReference type="EMBL" id="KAK9032867.1"/>
    </source>
</evidence>
<evidence type="ECO:0000256" key="1">
    <source>
        <dbReference type="SAM" id="MobiDB-lite"/>
    </source>
</evidence>
<dbReference type="Proteomes" id="UP001396334">
    <property type="component" value="Unassembled WGS sequence"/>
</dbReference>
<feature type="signal peptide" evidence="2">
    <location>
        <begin position="1"/>
        <end position="28"/>
    </location>
</feature>
<feature type="region of interest" description="Disordered" evidence="1">
    <location>
        <begin position="32"/>
        <end position="87"/>
    </location>
</feature>
<feature type="chain" id="PRO_5047049217" evidence="2">
    <location>
        <begin position="29"/>
        <end position="87"/>
    </location>
</feature>
<sequence length="87" mass="10096">MHFKTYLQVRLFQKLMVVMLLLPLLVSGDQTGESMLVGPSHSPGVKEKEPVKKNQQHQQHRRLRHSSDVFFSSKRKVPHSSDPLHNR</sequence>
<name>A0ABR2T663_9ROSI</name>
<feature type="compositionally biased region" description="Basic residues" evidence="1">
    <location>
        <begin position="54"/>
        <end position="64"/>
    </location>
</feature>
<keyword evidence="2" id="KW-0732">Signal</keyword>
<comment type="caution">
    <text evidence="3">The sequence shown here is derived from an EMBL/GenBank/DDBJ whole genome shotgun (WGS) entry which is preliminary data.</text>
</comment>
<keyword evidence="4" id="KW-1185">Reference proteome</keyword>
<protein>
    <submittedName>
        <fullName evidence="3">Uncharacterized protein</fullName>
    </submittedName>
</protein>
<evidence type="ECO:0000256" key="2">
    <source>
        <dbReference type="SAM" id="SignalP"/>
    </source>
</evidence>